<dbReference type="CDD" id="cd02955">
    <property type="entry name" value="SSP411"/>
    <property type="match status" value="1"/>
</dbReference>
<evidence type="ECO:0000313" key="2">
    <source>
        <dbReference type="EMBL" id="APF17453.1"/>
    </source>
</evidence>
<gene>
    <name evidence="2" type="ORF">Cabys_702</name>
</gene>
<dbReference type="InterPro" id="IPR036249">
    <property type="entry name" value="Thioredoxin-like_sf"/>
</dbReference>
<dbReference type="SUPFAM" id="SSF52833">
    <property type="entry name" value="Thioredoxin-like"/>
    <property type="match status" value="1"/>
</dbReference>
<dbReference type="Pfam" id="PF03190">
    <property type="entry name" value="Thioredox_DsbH"/>
    <property type="match status" value="1"/>
</dbReference>
<evidence type="ECO:0000259" key="1">
    <source>
        <dbReference type="Pfam" id="PF03190"/>
    </source>
</evidence>
<dbReference type="AlphaFoldDB" id="A0A1J1C430"/>
<dbReference type="Gene3D" id="1.50.10.20">
    <property type="match status" value="2"/>
</dbReference>
<dbReference type="Proteomes" id="UP000183868">
    <property type="component" value="Chromosome"/>
</dbReference>
<dbReference type="Gene3D" id="3.40.30.10">
    <property type="entry name" value="Glutaredoxin"/>
    <property type="match status" value="1"/>
</dbReference>
<accession>A0A1J1C430</accession>
<name>A0A1J1C430_CALAY</name>
<reference evidence="2 3" key="1">
    <citation type="submission" date="2016-11" db="EMBL/GenBank/DDBJ databases">
        <title>Genomic analysis of Caldithrix abyssi and proposal of a novel bacterial phylum Caldithrichaeota.</title>
        <authorList>
            <person name="Kublanov I."/>
            <person name="Sigalova O."/>
            <person name="Gavrilov S."/>
            <person name="Lebedinsky A."/>
            <person name="Ivanova N."/>
            <person name="Daum C."/>
            <person name="Reddy T."/>
            <person name="Klenk H.P."/>
            <person name="Goker M."/>
            <person name="Reva O."/>
            <person name="Miroshnichenko M."/>
            <person name="Kyprides N."/>
            <person name="Woyke T."/>
            <person name="Gelfand M."/>
        </authorList>
    </citation>
    <scope>NUCLEOTIDE SEQUENCE [LARGE SCALE GENOMIC DNA]</scope>
    <source>
        <strain evidence="2 3">LF13</strain>
    </source>
</reference>
<proteinExistence type="predicted"/>
<dbReference type="KEGG" id="caby:Cabys_702"/>
<dbReference type="SUPFAM" id="SSF48208">
    <property type="entry name" value="Six-hairpin glycosidases"/>
    <property type="match status" value="1"/>
</dbReference>
<protein>
    <recommendedName>
        <fullName evidence="1">Spermatogenesis-associated protein 20-like TRX domain-containing protein</fullName>
    </recommendedName>
</protein>
<dbReference type="InterPro" id="IPR008928">
    <property type="entry name" value="6-hairpin_glycosidase_sf"/>
</dbReference>
<dbReference type="EMBL" id="CP018099">
    <property type="protein sequence ID" value="APF17453.1"/>
    <property type="molecule type" value="Genomic_DNA"/>
</dbReference>
<dbReference type="GO" id="GO:0005975">
    <property type="term" value="P:carbohydrate metabolic process"/>
    <property type="evidence" value="ECO:0007669"/>
    <property type="project" value="InterPro"/>
</dbReference>
<sequence length="705" mass="81455">MKFILMNIPFIFILNCNGDFSMHKYTNRLIDETSPYLQQHAHNPVDWYPWGGEALSLAREQNKPILLSIGYSACHWCHVMEKESFEDEETAQLMNRLFVNIKVDREERPDIDQHYMEFVQTLTGSGGWPLTVFLTPDGEPFYGGTYFPPEDRYGKPAFKKLLVMVSEYYHKNRQQLEENLDKIREIMARQRREIKGRHIPDTEAWNQAVQRLTQFYDALNGGMGQAPKFPAVQVFSLFLRKFAHHGDKQFLRMAEHTLQRMANGGIYDQLGGGFARYAVDEKWRVPHFEKMLYDNAQLASLYIDAYRLTQNPFYLQIARETLEFVRRELTDPDGGFYSSLDADSEGQEGKFYLWSKDEILKILGDETGRLFCARFGVTDGGNFEGSNILFVSKSFDELAAEFKKTPEEIEALIRQARKKMLAEREQRIRPGLDYKALTSWNGLMLSAFAAAYQVTLNPTYAAVIDKNIDFVRRNLYQSGRLLHVYSKGQSKIDAFVDDYAYLIQGLLDAYEALFDEHYLQMAVELTRRANDLFWDKRHGGYFFEATGKDQAKRHFKSETDASQPSPTAVMLHNQLRLFHFTGEQLYLQTAEQLMRKYGQKALENPYAFASFLNALDFYLSQPLEILILKKDQQRFDAFQKLIFSRYLPNKVVLVQTASSKASMGRPLLQGRESMEGKTTAFVCHGQSCSLPVTTVDGLKQILEKN</sequence>
<dbReference type="PANTHER" id="PTHR42899:SF1">
    <property type="entry name" value="SPERMATOGENESIS-ASSOCIATED PROTEIN 20"/>
    <property type="match status" value="1"/>
</dbReference>
<dbReference type="InterPro" id="IPR004879">
    <property type="entry name" value="Ssp411-like_TRX"/>
</dbReference>
<dbReference type="InterPro" id="IPR024705">
    <property type="entry name" value="Ssp411"/>
</dbReference>
<dbReference type="PANTHER" id="PTHR42899">
    <property type="entry name" value="SPERMATOGENESIS-ASSOCIATED PROTEIN 20"/>
    <property type="match status" value="1"/>
</dbReference>
<evidence type="ECO:0000313" key="3">
    <source>
        <dbReference type="Proteomes" id="UP000183868"/>
    </source>
</evidence>
<dbReference type="PIRSF" id="PIRSF006402">
    <property type="entry name" value="UCP006402_thioredoxin"/>
    <property type="match status" value="1"/>
</dbReference>
<dbReference type="OrthoDB" id="9762614at2"/>
<feature type="domain" description="Spermatogenesis-associated protein 20-like TRX" evidence="1">
    <location>
        <begin position="26"/>
        <end position="186"/>
    </location>
</feature>
<organism evidence="2 3">
    <name type="scientific">Caldithrix abyssi DSM 13497</name>
    <dbReference type="NCBI Taxonomy" id="880073"/>
    <lineage>
        <taxon>Bacteria</taxon>
        <taxon>Pseudomonadati</taxon>
        <taxon>Calditrichota</taxon>
        <taxon>Calditrichia</taxon>
        <taxon>Calditrichales</taxon>
        <taxon>Calditrichaceae</taxon>
        <taxon>Caldithrix</taxon>
    </lineage>
</organism>